<accession>A0ACC2SJG7</accession>
<dbReference type="Proteomes" id="UP001165960">
    <property type="component" value="Unassembled WGS sequence"/>
</dbReference>
<reference evidence="1" key="1">
    <citation type="submission" date="2022-04" db="EMBL/GenBank/DDBJ databases">
        <title>Genome of the entomopathogenic fungus Entomophthora muscae.</title>
        <authorList>
            <person name="Elya C."/>
            <person name="Lovett B.R."/>
            <person name="Lee E."/>
            <person name="Macias A.M."/>
            <person name="Hajek A.E."/>
            <person name="De Bivort B.L."/>
            <person name="Kasson M.T."/>
            <person name="De Fine Licht H.H."/>
            <person name="Stajich J.E."/>
        </authorList>
    </citation>
    <scope>NUCLEOTIDE SEQUENCE</scope>
    <source>
        <strain evidence="1">Berkeley</strain>
    </source>
</reference>
<evidence type="ECO:0000313" key="2">
    <source>
        <dbReference type="Proteomes" id="UP001165960"/>
    </source>
</evidence>
<name>A0ACC2SJG7_9FUNG</name>
<protein>
    <submittedName>
        <fullName evidence="1">Uncharacterized protein</fullName>
    </submittedName>
</protein>
<comment type="caution">
    <text evidence="1">The sequence shown here is derived from an EMBL/GenBank/DDBJ whole genome shotgun (WGS) entry which is preliminary data.</text>
</comment>
<dbReference type="EMBL" id="QTSX02005013">
    <property type="protein sequence ID" value="KAJ9062297.1"/>
    <property type="molecule type" value="Genomic_DNA"/>
</dbReference>
<keyword evidence="2" id="KW-1185">Reference proteome</keyword>
<gene>
    <name evidence="1" type="ORF">DSO57_1012092</name>
</gene>
<evidence type="ECO:0000313" key="1">
    <source>
        <dbReference type="EMBL" id="KAJ9062297.1"/>
    </source>
</evidence>
<organism evidence="1 2">
    <name type="scientific">Entomophthora muscae</name>
    <dbReference type="NCBI Taxonomy" id="34485"/>
    <lineage>
        <taxon>Eukaryota</taxon>
        <taxon>Fungi</taxon>
        <taxon>Fungi incertae sedis</taxon>
        <taxon>Zoopagomycota</taxon>
        <taxon>Entomophthoromycotina</taxon>
        <taxon>Entomophthoromycetes</taxon>
        <taxon>Entomophthorales</taxon>
        <taxon>Entomophthoraceae</taxon>
        <taxon>Entomophthora</taxon>
    </lineage>
</organism>
<proteinExistence type="predicted"/>
<sequence>MYPVYGDEDPLVTLIPVSQVLLSPSLPPTPGDSPLTQVVGLCSLAPPQQDILLALPGTLLHDVLLAQFSSPDSMALLSKLTPEHPKEGTYVLKESIV</sequence>